<dbReference type="PROSITE" id="PS50006">
    <property type="entry name" value="FHA_DOMAIN"/>
    <property type="match status" value="1"/>
</dbReference>
<protein>
    <recommendedName>
        <fullName evidence="9">FHA domain-containing protein</fullName>
    </recommendedName>
</protein>
<dbReference type="Pfam" id="PF00498">
    <property type="entry name" value="FHA"/>
    <property type="match status" value="1"/>
</dbReference>
<feature type="compositionally biased region" description="Low complexity" evidence="8">
    <location>
        <begin position="804"/>
        <end position="823"/>
    </location>
</feature>
<dbReference type="Proteomes" id="UP000245956">
    <property type="component" value="Unassembled WGS sequence"/>
</dbReference>
<dbReference type="GO" id="GO:0000724">
    <property type="term" value="P:double-strand break repair via homologous recombination"/>
    <property type="evidence" value="ECO:0007669"/>
    <property type="project" value="TreeGrafter"/>
</dbReference>
<evidence type="ECO:0000256" key="7">
    <source>
        <dbReference type="ARBA" id="ARBA00044757"/>
    </source>
</evidence>
<evidence type="ECO:0000256" key="1">
    <source>
        <dbReference type="ARBA" id="ARBA00004123"/>
    </source>
</evidence>
<dbReference type="SUPFAM" id="SSF49879">
    <property type="entry name" value="SMAD/FHA domain"/>
    <property type="match status" value="1"/>
</dbReference>
<dbReference type="CDD" id="cd17741">
    <property type="entry name" value="BRCT_nibrin"/>
    <property type="match status" value="1"/>
</dbReference>
<dbReference type="PANTHER" id="PTHR12162">
    <property type="entry name" value="NIBRIN-RELATED"/>
    <property type="match status" value="1"/>
</dbReference>
<reference evidence="11" key="1">
    <citation type="submission" date="2015-05" db="EMBL/GenBank/DDBJ databases">
        <authorList>
            <person name="Wang D.B."/>
            <person name="Wang M."/>
        </authorList>
    </citation>
    <scope>NUCLEOTIDE SEQUENCE</scope>
    <source>
        <strain evidence="11">36-1</strain>
    </source>
</reference>
<feature type="compositionally biased region" description="Low complexity" evidence="8">
    <location>
        <begin position="670"/>
        <end position="682"/>
    </location>
</feature>
<feature type="region of interest" description="Disordered" evidence="8">
    <location>
        <begin position="841"/>
        <end position="860"/>
    </location>
</feature>
<feature type="domain" description="FHA" evidence="9">
    <location>
        <begin position="310"/>
        <end position="373"/>
    </location>
</feature>
<evidence type="ECO:0000313" key="11">
    <source>
        <dbReference type="EMBL" id="PWI72897.1"/>
    </source>
</evidence>
<feature type="region of interest" description="Disordered" evidence="8">
    <location>
        <begin position="803"/>
        <end position="833"/>
    </location>
</feature>
<keyword evidence="3" id="KW-0158">Chromosome</keyword>
<feature type="compositionally biased region" description="Basic residues" evidence="8">
    <location>
        <begin position="704"/>
        <end position="716"/>
    </location>
</feature>
<dbReference type="Gene3D" id="2.60.200.20">
    <property type="match status" value="1"/>
</dbReference>
<comment type="subcellular location">
    <subcellularLocation>
        <location evidence="2">Chromosome</location>
    </subcellularLocation>
    <subcellularLocation>
        <location evidence="1">Nucleus</location>
    </subcellularLocation>
</comment>
<dbReference type="Gene3D" id="3.40.50.10980">
    <property type="entry name" value="Nibrin, BRCT2 domain"/>
    <property type="match status" value="1"/>
</dbReference>
<feature type="compositionally biased region" description="Polar residues" evidence="8">
    <location>
        <begin position="1023"/>
        <end position="1045"/>
    </location>
</feature>
<feature type="compositionally biased region" description="Basic and acidic residues" evidence="8">
    <location>
        <begin position="843"/>
        <end position="858"/>
    </location>
</feature>
<gene>
    <name evidence="11" type="ORF">PCL_09912</name>
    <name evidence="10" type="ORF">Purlil1_1062</name>
</gene>
<keyword evidence="4" id="KW-0227">DNA damage</keyword>
<dbReference type="AlphaFoldDB" id="A0A2U3EEF2"/>
<comment type="caution">
    <text evidence="11">The sequence shown here is derived from an EMBL/GenBank/DDBJ whole genome shotgun (WGS) entry which is preliminary data.</text>
</comment>
<dbReference type="SMART" id="SM00240">
    <property type="entry name" value="FHA"/>
    <property type="match status" value="1"/>
</dbReference>
<evidence type="ECO:0000256" key="2">
    <source>
        <dbReference type="ARBA" id="ARBA00004286"/>
    </source>
</evidence>
<feature type="region of interest" description="Disordered" evidence="8">
    <location>
        <begin position="945"/>
        <end position="1093"/>
    </location>
</feature>
<evidence type="ECO:0000313" key="12">
    <source>
        <dbReference type="Proteomes" id="UP000245956"/>
    </source>
</evidence>
<dbReference type="GO" id="GO:0030870">
    <property type="term" value="C:Mre11 complex"/>
    <property type="evidence" value="ECO:0007669"/>
    <property type="project" value="InterPro"/>
</dbReference>
<feature type="compositionally biased region" description="Acidic residues" evidence="8">
    <location>
        <begin position="719"/>
        <end position="729"/>
    </location>
</feature>
<sequence>MDGLRPGCEAGGGSHVAQLPGPNAAGQLQAPAQARAALYEVIWHGVASSCFDVFMSSKRRLHRSPKGTFWRLPAGHQWRLTMRWSGGNSSRIEQSRSSASAPAQTGGGDETRGKSVAGGEVAGMQGTDGLQPEQQHVSRVAGGLGARRERRVTGQARYKGNTRIDAIVVAAVEVRSCTESRVAANDHRQPIARVLLHATISSGIAFGNIKKRKNVNESQTIVPQHRPVTAIANCAVTGSCLIRGWWVKGGRDSQGPPESELMRPRHDARELASRCDASLVNPTKSSRCFNVTFLEHRLGRRLWLRPGKTYLFGRTAAEPGQLAISHNTISRKHLTITVDDVPEGHAHHLTSRSKLTIEDLKTKIGTTVDGQKIKGAKYVVEGKQAEFVMGKCPQLFRITWFPVVFTFSFTNKELQTQPLTSLRDQFEPLDIKLLTEYNADHTTHVVAKKRNTAKGLQALINGKHIVTESFLDAVVQAAESPQEGDALEPSALEQDFSQYWPDAMQHLPPRGGEPVQHPDTIYAPDLGRKDVFEGYTFIFYDKTQYNNLLAPITNGGGKAMLHTINPGEELPDDFVRYVKSVAGEKGLGSFEDGSEGKGVVLVRYLPGKGDLVDWYTQFITDVSLRLDHRPIEQNEFLEAILAKDASQLRRPLEVESSMPSQRDRPPQREAPAAPDRPSSSSAHTGSNHGQSQPTDDQVDQPPPRRGRARGPIKRRFAGFDDDADMDVDEPSSVRSAAEQPHTGNDEGGLFVSQEAYASQSQQDSVANASPRKRRGSLLPEDDLMDGMAPAVARFKRQRLEHADAFASASPEPAAAADVAAASSRAKKAKDPKELDVLAHAARHREEEEARARREKEDLANLPDDADLAEIRRLQIVEEMPVRQSSASAVANRDQDVASGRWNPKWNGMKNFKKFRRRGEEQGRQPARVIIPLSQVKNKEFGVGDNYWLEDEGSSQRKKTTQPSATTASHPSASAGTPSMPPPSTRTSQRKKNSGFVISDSSDAEEDEETGAANHGTAPGGTGSTRISATQSQRNTRSQGMTQSQGKRPAREPPAAAEQPAKRPRAAAPPRRAVEVPDSDDSDDELQFRFGRRR</sequence>
<dbReference type="Gene3D" id="3.40.50.10190">
    <property type="entry name" value="BRCT domain"/>
    <property type="match status" value="1"/>
</dbReference>
<evidence type="ECO:0000313" key="10">
    <source>
        <dbReference type="EMBL" id="KAK4094457.1"/>
    </source>
</evidence>
<feature type="region of interest" description="Disordered" evidence="8">
    <location>
        <begin position="87"/>
        <end position="144"/>
    </location>
</feature>
<feature type="compositionally biased region" description="Low complexity" evidence="8">
    <location>
        <begin position="960"/>
        <end position="977"/>
    </location>
</feature>
<name>A0A2U3EEF2_PURLI</name>
<evidence type="ECO:0000256" key="8">
    <source>
        <dbReference type="SAM" id="MobiDB-lite"/>
    </source>
</evidence>
<dbReference type="GO" id="GO:0005694">
    <property type="term" value="C:chromosome"/>
    <property type="evidence" value="ECO:0007669"/>
    <property type="project" value="UniProtKB-SubCell"/>
</dbReference>
<evidence type="ECO:0000256" key="3">
    <source>
        <dbReference type="ARBA" id="ARBA00022454"/>
    </source>
</evidence>
<reference evidence="11 12" key="2">
    <citation type="journal article" date="2016" name="Front. Microbiol.">
        <title>Genome and transcriptome sequences reveal the specific parasitism of the nematophagous Purpureocillium lilacinum 36-1.</title>
        <authorList>
            <person name="Xie J."/>
            <person name="Li S."/>
            <person name="Mo C."/>
            <person name="Xiao X."/>
            <person name="Peng D."/>
            <person name="Wang G."/>
            <person name="Xiao Y."/>
        </authorList>
    </citation>
    <scope>NUCLEOTIDE SEQUENCE [LARGE SCALE GENOMIC DNA]</scope>
    <source>
        <strain evidence="11 12">36-1</strain>
    </source>
</reference>
<dbReference type="GO" id="GO:0003684">
    <property type="term" value="F:damaged DNA binding"/>
    <property type="evidence" value="ECO:0007669"/>
    <property type="project" value="TreeGrafter"/>
</dbReference>
<evidence type="ECO:0000313" key="13">
    <source>
        <dbReference type="Proteomes" id="UP001287286"/>
    </source>
</evidence>
<evidence type="ECO:0000259" key="9">
    <source>
        <dbReference type="PROSITE" id="PS50006"/>
    </source>
</evidence>
<dbReference type="Pfam" id="PF16508">
    <property type="entry name" value="NIBRIN_BRCT_II"/>
    <property type="match status" value="1"/>
</dbReference>
<dbReference type="Proteomes" id="UP001287286">
    <property type="component" value="Unassembled WGS sequence"/>
</dbReference>
<organism evidence="11 12">
    <name type="scientific">Purpureocillium lilacinum</name>
    <name type="common">Paecilomyces lilacinus</name>
    <dbReference type="NCBI Taxonomy" id="33203"/>
    <lineage>
        <taxon>Eukaryota</taxon>
        <taxon>Fungi</taxon>
        <taxon>Dikarya</taxon>
        <taxon>Ascomycota</taxon>
        <taxon>Pezizomycotina</taxon>
        <taxon>Sordariomycetes</taxon>
        <taxon>Hypocreomycetidae</taxon>
        <taxon>Hypocreales</taxon>
        <taxon>Ophiocordycipitaceae</taxon>
        <taxon>Purpureocillium</taxon>
    </lineage>
</organism>
<dbReference type="SUPFAM" id="SSF52113">
    <property type="entry name" value="BRCT domain"/>
    <property type="match status" value="1"/>
</dbReference>
<accession>A0A2U3EEF2</accession>
<keyword evidence="5" id="KW-0234">DNA repair</keyword>
<dbReference type="InterPro" id="IPR000253">
    <property type="entry name" value="FHA_dom"/>
</dbReference>
<dbReference type="InterPro" id="IPR008984">
    <property type="entry name" value="SMAD_FHA_dom_sf"/>
</dbReference>
<dbReference type="EMBL" id="JAWRVI010000003">
    <property type="protein sequence ID" value="KAK4094457.1"/>
    <property type="molecule type" value="Genomic_DNA"/>
</dbReference>
<feature type="region of interest" description="Disordered" evidence="8">
    <location>
        <begin position="651"/>
        <end position="785"/>
    </location>
</feature>
<reference evidence="10 13" key="4">
    <citation type="journal article" date="2024" name="Microbiol. Resour. Announc.">
        <title>Genome annotations for the ascomycete fungi Trichoderma harzianum, Trichoderma aggressivum, and Purpureocillium lilacinum.</title>
        <authorList>
            <person name="Beijen E.P.W."/>
            <person name="Ohm R.A."/>
        </authorList>
    </citation>
    <scope>NUCLEOTIDE SEQUENCE [LARGE SCALE GENOMIC DNA]</scope>
    <source>
        <strain evidence="10 13">CBS 150709</strain>
    </source>
</reference>
<keyword evidence="13" id="KW-1185">Reference proteome</keyword>
<keyword evidence="6" id="KW-0539">Nucleus</keyword>
<dbReference type="InterPro" id="IPR043014">
    <property type="entry name" value="Nibrin_BRCT2_sf"/>
</dbReference>
<feature type="compositionally biased region" description="Polar residues" evidence="8">
    <location>
        <begin position="755"/>
        <end position="767"/>
    </location>
</feature>
<dbReference type="GO" id="GO:0007095">
    <property type="term" value="P:mitotic G2 DNA damage checkpoint signaling"/>
    <property type="evidence" value="ECO:0007669"/>
    <property type="project" value="InterPro"/>
</dbReference>
<dbReference type="InterPro" id="IPR032429">
    <property type="entry name" value="Nibrin_BRCT2"/>
</dbReference>
<feature type="compositionally biased region" description="Low complexity" evidence="8">
    <location>
        <begin position="89"/>
        <end position="101"/>
    </location>
</feature>
<evidence type="ECO:0000256" key="6">
    <source>
        <dbReference type="ARBA" id="ARBA00023242"/>
    </source>
</evidence>
<dbReference type="PANTHER" id="PTHR12162:SF0">
    <property type="entry name" value="NIBRIN"/>
    <property type="match status" value="1"/>
</dbReference>
<evidence type="ECO:0000256" key="5">
    <source>
        <dbReference type="ARBA" id="ARBA00023204"/>
    </source>
</evidence>
<dbReference type="InterPro" id="IPR040227">
    <property type="entry name" value="Nibrin-rel"/>
</dbReference>
<comment type="similarity">
    <text evidence="7">Belongs to the Nibrin family.</text>
</comment>
<proteinExistence type="inferred from homology"/>
<reference evidence="10" key="3">
    <citation type="submission" date="2023-11" db="EMBL/GenBank/DDBJ databases">
        <authorList>
            <person name="Beijen E."/>
            <person name="Ohm R.A."/>
        </authorList>
    </citation>
    <scope>NUCLEOTIDE SEQUENCE</scope>
    <source>
        <strain evidence="10">CBS 150709</strain>
    </source>
</reference>
<evidence type="ECO:0000256" key="4">
    <source>
        <dbReference type="ARBA" id="ARBA00022763"/>
    </source>
</evidence>
<dbReference type="InterPro" id="IPR036420">
    <property type="entry name" value="BRCT_dom_sf"/>
</dbReference>
<dbReference type="EMBL" id="LCWV01000005">
    <property type="protein sequence ID" value="PWI72897.1"/>
    <property type="molecule type" value="Genomic_DNA"/>
</dbReference>
<feature type="region of interest" description="Disordered" evidence="8">
    <location>
        <begin position="880"/>
        <end position="926"/>
    </location>
</feature>